<protein>
    <submittedName>
        <fullName evidence="1">Uncharacterized protein</fullName>
    </submittedName>
</protein>
<dbReference type="InterPro" id="IPR047995">
    <property type="entry name" value="Choice_anch_K"/>
</dbReference>
<gene>
    <name evidence="1" type="ORF">DXZ20_10120</name>
</gene>
<comment type="caution">
    <text evidence="1">The sequence shown here is derived from an EMBL/GenBank/DDBJ whole genome shotgun (WGS) entry which is preliminary data.</text>
</comment>
<proteinExistence type="predicted"/>
<dbReference type="EMBL" id="QXHD01000004">
    <property type="protein sequence ID" value="NEZ56022.1"/>
    <property type="molecule type" value="Genomic_DNA"/>
</dbReference>
<organism evidence="1 2">
    <name type="scientific">Adonisia turfae CCMR0081</name>
    <dbReference type="NCBI Taxonomy" id="2292702"/>
    <lineage>
        <taxon>Bacteria</taxon>
        <taxon>Bacillati</taxon>
        <taxon>Cyanobacteriota</taxon>
        <taxon>Adonisia</taxon>
        <taxon>Adonisia turfae</taxon>
    </lineage>
</organism>
<keyword evidence="2" id="KW-1185">Reference proteome</keyword>
<evidence type="ECO:0000313" key="2">
    <source>
        <dbReference type="Proteomes" id="UP000481033"/>
    </source>
</evidence>
<dbReference type="NCBIfam" id="NF038131">
    <property type="entry name" value="choice_anch_K"/>
    <property type="match status" value="1"/>
</dbReference>
<dbReference type="Proteomes" id="UP000481033">
    <property type="component" value="Unassembled WGS sequence"/>
</dbReference>
<name>A0A6M0RJR6_9CYAN</name>
<dbReference type="AlphaFoldDB" id="A0A6M0RJR6"/>
<reference evidence="1 2" key="1">
    <citation type="journal article" date="2020" name="Microb. Ecol.">
        <title>Ecogenomics of the Marine Benthic Filamentous Cyanobacterium Adonisia.</title>
        <authorList>
            <person name="Walter J.M."/>
            <person name="Coutinho F.H."/>
            <person name="Leomil L."/>
            <person name="Hargreaves P.I."/>
            <person name="Campeao M.E."/>
            <person name="Vieira V.V."/>
            <person name="Silva B.S."/>
            <person name="Fistarol G.O."/>
            <person name="Salomon P.S."/>
            <person name="Sawabe T."/>
            <person name="Mino S."/>
            <person name="Hosokawa M."/>
            <person name="Miyashita H."/>
            <person name="Maruyama F."/>
            <person name="van Verk M.C."/>
            <person name="Dutilh B.E."/>
            <person name="Thompson C.C."/>
            <person name="Thompson F.L."/>
        </authorList>
    </citation>
    <scope>NUCLEOTIDE SEQUENCE [LARGE SCALE GENOMIC DNA]</scope>
    <source>
        <strain evidence="1 2">CCMR0081</strain>
    </source>
</reference>
<evidence type="ECO:0000313" key="1">
    <source>
        <dbReference type="EMBL" id="NEZ56022.1"/>
    </source>
</evidence>
<sequence length="233" mass="24578">MVCCCPPGSGSSGQTGYVIPGQTGYVIPGQSGNIIPGQFGNITQQISSLALFVSTVGVWSNIVEAVPGSTSLTGVGTNQICWGQGNYTSQQSSYYFEGISSASVSLDGSYFVLGTFVHHNYPVYGYSIRSATLQLTVTINGVEVSFNFQFDHNETPNDGVNGTCPQTPGFGPPCPDTVSINNSRSQETVIVDGKQYALCLAGFSQNNQVGGQFVTLENQANAVQLLGQFVEVK</sequence>
<accession>A0A6M0RJR6</accession>